<dbReference type="Gene3D" id="3.40.50.12580">
    <property type="match status" value="1"/>
</dbReference>
<evidence type="ECO:0000256" key="2">
    <source>
        <dbReference type="ARBA" id="ARBA00010488"/>
    </source>
</evidence>
<evidence type="ECO:0000256" key="5">
    <source>
        <dbReference type="ARBA" id="ARBA00022944"/>
    </source>
</evidence>
<name>A0A6J6R5N5_9ZZZZ</name>
<dbReference type="GO" id="GO:0019350">
    <property type="term" value="P:teichoic acid biosynthetic process"/>
    <property type="evidence" value="ECO:0007669"/>
    <property type="project" value="UniProtKB-KW"/>
</dbReference>
<dbReference type="InterPro" id="IPR043149">
    <property type="entry name" value="TagF_N"/>
</dbReference>
<comment type="subcellular location">
    <subcellularLocation>
        <location evidence="1">Cell membrane</location>
        <topology evidence="1">Peripheral membrane protein</topology>
    </subcellularLocation>
</comment>
<keyword evidence="6" id="KW-0472">Membrane</keyword>
<dbReference type="GO" id="GO:0047355">
    <property type="term" value="F:CDP-glycerol glycerophosphotransferase activity"/>
    <property type="evidence" value="ECO:0007669"/>
    <property type="project" value="InterPro"/>
</dbReference>
<dbReference type="AlphaFoldDB" id="A0A6J6R5N5"/>
<dbReference type="EMBL" id="CAEZXR010000229">
    <property type="protein sequence ID" value="CAB4718452.1"/>
    <property type="molecule type" value="Genomic_DNA"/>
</dbReference>
<keyword evidence="5" id="KW-0777">Teichoic acid biosynthesis</keyword>
<organism evidence="7">
    <name type="scientific">freshwater metagenome</name>
    <dbReference type="NCBI Taxonomy" id="449393"/>
    <lineage>
        <taxon>unclassified sequences</taxon>
        <taxon>metagenomes</taxon>
        <taxon>ecological metagenomes</taxon>
    </lineage>
</organism>
<evidence type="ECO:0000256" key="3">
    <source>
        <dbReference type="ARBA" id="ARBA00022475"/>
    </source>
</evidence>
<dbReference type="PANTHER" id="PTHR37316">
    <property type="entry name" value="TEICHOIC ACID GLYCEROL-PHOSPHATE PRIMASE"/>
    <property type="match status" value="1"/>
</dbReference>
<evidence type="ECO:0000256" key="6">
    <source>
        <dbReference type="ARBA" id="ARBA00023136"/>
    </source>
</evidence>
<accession>A0A6J6R5N5</accession>
<dbReference type="InterPro" id="IPR007554">
    <property type="entry name" value="Glycerophosphate_synth"/>
</dbReference>
<protein>
    <submittedName>
        <fullName evidence="7">Unannotated protein</fullName>
    </submittedName>
</protein>
<keyword evidence="3" id="KW-1003">Cell membrane</keyword>
<dbReference type="InterPro" id="IPR043148">
    <property type="entry name" value="TagF_C"/>
</dbReference>
<dbReference type="InterPro" id="IPR051612">
    <property type="entry name" value="Teichoic_Acid_Biosynth"/>
</dbReference>
<keyword evidence="4" id="KW-0808">Transferase</keyword>
<gene>
    <name evidence="7" type="ORF">UFOPK2579_01830</name>
</gene>
<dbReference type="PANTHER" id="PTHR37316:SF3">
    <property type="entry name" value="TEICHOIC ACID GLYCEROL-PHOSPHATE TRANSFERASE"/>
    <property type="match status" value="1"/>
</dbReference>
<evidence type="ECO:0000256" key="1">
    <source>
        <dbReference type="ARBA" id="ARBA00004202"/>
    </source>
</evidence>
<proteinExistence type="inferred from homology"/>
<dbReference type="Gene3D" id="3.40.50.11820">
    <property type="match status" value="1"/>
</dbReference>
<comment type="similarity">
    <text evidence="2">Belongs to the CDP-glycerol glycerophosphotransferase family.</text>
</comment>
<dbReference type="SUPFAM" id="SSF53756">
    <property type="entry name" value="UDP-Glycosyltransferase/glycogen phosphorylase"/>
    <property type="match status" value="1"/>
</dbReference>
<evidence type="ECO:0000313" key="7">
    <source>
        <dbReference type="EMBL" id="CAB4718452.1"/>
    </source>
</evidence>
<evidence type="ECO:0000256" key="4">
    <source>
        <dbReference type="ARBA" id="ARBA00022679"/>
    </source>
</evidence>
<sequence>MPSRTGRLRRVGERLISQFDRLVPAAAHVVAHSSPDLDDNVVALLRRRPEELRVVVLADDAERARARATALGLEGTEIVARHSRLGLWSYFRSRASISSHGLFGSRTRGRRKQSLGLWHGEFGKQIGSFLGFAPQYYDWVPVSSELARTARAAEFMLDPRHIHVVGTPRQQMLTSVPSPPNAGPQIVWVPTYRQSGSGIIRTDGDPDALDSLDLADPALSDLLDDLDATLWVRSHPLAIPRADSLGPRVRSAGNTDLEATGRTFYELLRTADCLVTDYSSVWVDFLLVDRPMIAFCPDLDTYRDDRGLALEPHDVWFPGPVVTDAVDLLAELRTALTGSERDGARRADRAKQLQTAQTDPIEQIWSYLRR</sequence>
<dbReference type="Pfam" id="PF04464">
    <property type="entry name" value="Glyphos_transf"/>
    <property type="match status" value="1"/>
</dbReference>
<dbReference type="GO" id="GO:0005886">
    <property type="term" value="C:plasma membrane"/>
    <property type="evidence" value="ECO:0007669"/>
    <property type="project" value="UniProtKB-SubCell"/>
</dbReference>
<reference evidence="7" key="1">
    <citation type="submission" date="2020-05" db="EMBL/GenBank/DDBJ databases">
        <authorList>
            <person name="Chiriac C."/>
            <person name="Salcher M."/>
            <person name="Ghai R."/>
            <person name="Kavagutti S V."/>
        </authorList>
    </citation>
    <scope>NUCLEOTIDE SEQUENCE</scope>
</reference>